<evidence type="ECO:0000256" key="2">
    <source>
        <dbReference type="ARBA" id="ARBA00022475"/>
    </source>
</evidence>
<dbReference type="GO" id="GO:0005524">
    <property type="term" value="F:ATP binding"/>
    <property type="evidence" value="ECO:0007669"/>
    <property type="project" value="UniProtKB-KW"/>
</dbReference>
<keyword evidence="8" id="KW-1185">Reference proteome</keyword>
<dbReference type="PROSITE" id="PS50893">
    <property type="entry name" value="ABC_TRANSPORTER_2"/>
    <property type="match status" value="1"/>
</dbReference>
<evidence type="ECO:0000256" key="1">
    <source>
        <dbReference type="ARBA" id="ARBA00022448"/>
    </source>
</evidence>
<dbReference type="PATRIC" id="fig|1263867.3.peg.386"/>
<evidence type="ECO:0000259" key="6">
    <source>
        <dbReference type="PROSITE" id="PS50893"/>
    </source>
</evidence>
<evidence type="ECO:0000256" key="3">
    <source>
        <dbReference type="ARBA" id="ARBA00022741"/>
    </source>
</evidence>
<accession>M2B1Y0</accession>
<dbReference type="PANTHER" id="PTHR43875">
    <property type="entry name" value="MALTODEXTRIN IMPORT ATP-BINDING PROTEIN MSMX"/>
    <property type="match status" value="1"/>
</dbReference>
<organism evidence="7 8">
    <name type="scientific">Rhodopirellula europaea 6C</name>
    <dbReference type="NCBI Taxonomy" id="1263867"/>
    <lineage>
        <taxon>Bacteria</taxon>
        <taxon>Pseudomonadati</taxon>
        <taxon>Planctomycetota</taxon>
        <taxon>Planctomycetia</taxon>
        <taxon>Pirellulales</taxon>
        <taxon>Pirellulaceae</taxon>
        <taxon>Rhodopirellula</taxon>
    </lineage>
</organism>
<dbReference type="SUPFAM" id="SSF52540">
    <property type="entry name" value="P-loop containing nucleoside triphosphate hydrolases"/>
    <property type="match status" value="1"/>
</dbReference>
<dbReference type="AlphaFoldDB" id="M2B1Y0"/>
<dbReference type="CDD" id="cd03259">
    <property type="entry name" value="ABC_Carb_Solutes_like"/>
    <property type="match status" value="1"/>
</dbReference>
<dbReference type="EMBL" id="ANMO01000023">
    <property type="protein sequence ID" value="EMB18897.1"/>
    <property type="molecule type" value="Genomic_DNA"/>
</dbReference>
<evidence type="ECO:0000256" key="4">
    <source>
        <dbReference type="ARBA" id="ARBA00022840"/>
    </source>
</evidence>
<dbReference type="PANTHER" id="PTHR43875:SF14">
    <property type="entry name" value="ABC TRANSPORTER ATP-BINDING PROTEIN"/>
    <property type="match status" value="1"/>
</dbReference>
<evidence type="ECO:0000313" key="7">
    <source>
        <dbReference type="EMBL" id="EMB18897.1"/>
    </source>
</evidence>
<dbReference type="GO" id="GO:0016887">
    <property type="term" value="F:ATP hydrolysis activity"/>
    <property type="evidence" value="ECO:0007669"/>
    <property type="project" value="InterPro"/>
</dbReference>
<protein>
    <submittedName>
        <fullName evidence="7">Sugar uptake ABC transporter ATP-binding protein</fullName>
    </submittedName>
</protein>
<keyword evidence="3" id="KW-0547">Nucleotide-binding</keyword>
<comment type="caution">
    <text evidence="7">The sequence shown here is derived from an EMBL/GenBank/DDBJ whole genome shotgun (WGS) entry which is preliminary data.</text>
</comment>
<gene>
    <name evidence="7" type="ORF">RE6C_00353</name>
</gene>
<reference evidence="7" key="1">
    <citation type="submission" date="2012-11" db="EMBL/GenBank/DDBJ databases">
        <title>Permanent draft genomes of Rhodopirellula europaea strain SH398 and 6C.</title>
        <authorList>
            <person name="Richter M."/>
            <person name="Richter-Heitmann T."/>
            <person name="Frank C."/>
            <person name="Harder J."/>
            <person name="Glockner F.O."/>
        </authorList>
    </citation>
    <scope>NUCLEOTIDE SEQUENCE</scope>
    <source>
        <strain evidence="7">6C</strain>
    </source>
</reference>
<keyword evidence="5" id="KW-0472">Membrane</keyword>
<keyword evidence="2" id="KW-1003">Cell membrane</keyword>
<evidence type="ECO:0000256" key="5">
    <source>
        <dbReference type="ARBA" id="ARBA00023136"/>
    </source>
</evidence>
<evidence type="ECO:0000313" key="8">
    <source>
        <dbReference type="Proteomes" id="UP000011529"/>
    </source>
</evidence>
<dbReference type="InterPro" id="IPR047641">
    <property type="entry name" value="ABC_transpr_MalK/UgpC-like"/>
</dbReference>
<dbReference type="InterPro" id="IPR003593">
    <property type="entry name" value="AAA+_ATPase"/>
</dbReference>
<proteinExistence type="predicted"/>
<dbReference type="InterPro" id="IPR015853">
    <property type="entry name" value="ABC_transpr_FbpC"/>
</dbReference>
<reference evidence="7" key="2">
    <citation type="journal article" date="2013" name="Mar. Genomics">
        <title>Expression of sulfatases in Rhodopirellula baltica and the diversity of sulfatases in the genus Rhodopirellula.</title>
        <authorList>
            <person name="Wegner C.E."/>
            <person name="Richter-Heitmann T."/>
            <person name="Klindworth A."/>
            <person name="Klockow C."/>
            <person name="Richter M."/>
            <person name="Achstetter T."/>
            <person name="Glockner F.O."/>
            <person name="Harder J."/>
        </authorList>
    </citation>
    <scope>NUCLEOTIDE SEQUENCE [LARGE SCALE GENOMIC DNA]</scope>
    <source>
        <strain evidence="7">6C</strain>
    </source>
</reference>
<feature type="domain" description="ABC transporter" evidence="6">
    <location>
        <begin position="6"/>
        <end position="241"/>
    </location>
</feature>
<dbReference type="RefSeq" id="WP_008653257.1">
    <property type="nucleotide sequence ID" value="NZ_ANMO01000023.1"/>
</dbReference>
<dbReference type="Gene3D" id="3.40.50.300">
    <property type="entry name" value="P-loop containing nucleotide triphosphate hydrolases"/>
    <property type="match status" value="1"/>
</dbReference>
<name>M2B1Y0_9BACT</name>
<dbReference type="GO" id="GO:0055052">
    <property type="term" value="C:ATP-binding cassette (ABC) transporter complex, substrate-binding subunit-containing"/>
    <property type="evidence" value="ECO:0007669"/>
    <property type="project" value="TreeGrafter"/>
</dbReference>
<sequence>MSTHSLQINGLVIDRGSTRIVDDFDLALVPGEYCVVLGPSGCGKSTLLHCIAGLLEAARGSIAIDGYDVTRVTARKRDVGLLFQHDTMYPHLTVEQTLQIACRANLRRRPSATETNQKIQSILQTLNLDPAWLPRRPETLSGGQRRRVALAKTLIREPSVCLLDEPMAAIDRLAAESLMQHLAEVSGQTESTTFVHVTHDGDEAMRLADKIVVMSNGCILQSGTPQEIYQSPNCTDVALALGSPPCNLLPLDEVLRSCSQLGEAFQSSPPDSTNELALMIRPEAIQLVEPDLNEKAMPTVTELGMWQFPVTLLERRDLGGRHLLRLQLIGSENSPPLSATTFQESIPHETGTRWICQVPVSDLRVVAKSPQHSTPGTSKTCGGTES</sequence>
<keyword evidence="1" id="KW-0813">Transport</keyword>
<dbReference type="InterPro" id="IPR027417">
    <property type="entry name" value="P-loop_NTPase"/>
</dbReference>
<keyword evidence="4 7" id="KW-0067">ATP-binding</keyword>
<dbReference type="Pfam" id="PF00005">
    <property type="entry name" value="ABC_tran"/>
    <property type="match status" value="1"/>
</dbReference>
<dbReference type="GO" id="GO:0015408">
    <property type="term" value="F:ABC-type ferric iron transporter activity"/>
    <property type="evidence" value="ECO:0007669"/>
    <property type="project" value="InterPro"/>
</dbReference>
<dbReference type="Proteomes" id="UP000011529">
    <property type="component" value="Unassembled WGS sequence"/>
</dbReference>
<dbReference type="PROSITE" id="PS00211">
    <property type="entry name" value="ABC_TRANSPORTER_1"/>
    <property type="match status" value="1"/>
</dbReference>
<dbReference type="InterPro" id="IPR003439">
    <property type="entry name" value="ABC_transporter-like_ATP-bd"/>
</dbReference>
<dbReference type="InterPro" id="IPR017871">
    <property type="entry name" value="ABC_transporter-like_CS"/>
</dbReference>
<dbReference type="SMART" id="SM00382">
    <property type="entry name" value="AAA"/>
    <property type="match status" value="1"/>
</dbReference>